<accession>A0ABW4TRP7</accession>
<dbReference type="EMBL" id="JBHUGD010000003">
    <property type="protein sequence ID" value="MFD1948414.1"/>
    <property type="molecule type" value="Genomic_DNA"/>
</dbReference>
<sequence length="110" mass="11847">MTIDPDLDRSDQHSSAKGRLVPLAGLVAANLLVAFATLMVVLGRNDDELLVQEVWEPYALALSVQAAVNGLLLLMSERTRQAGLGVLLGTLFAVLAFLAWVWFGVLPNFA</sequence>
<protein>
    <submittedName>
        <fullName evidence="2">Uncharacterized protein</fullName>
    </submittedName>
</protein>
<keyword evidence="1" id="KW-0472">Membrane</keyword>
<feature type="transmembrane region" description="Helical" evidence="1">
    <location>
        <begin position="82"/>
        <end position="103"/>
    </location>
</feature>
<keyword evidence="1" id="KW-0812">Transmembrane</keyword>
<comment type="caution">
    <text evidence="2">The sequence shown here is derived from an EMBL/GenBank/DDBJ whole genome shotgun (WGS) entry which is preliminary data.</text>
</comment>
<keyword evidence="3" id="KW-1185">Reference proteome</keyword>
<name>A0ABW4TRP7_9ACTN</name>
<reference evidence="3" key="1">
    <citation type="journal article" date="2019" name="Int. J. Syst. Evol. Microbiol.">
        <title>The Global Catalogue of Microorganisms (GCM) 10K type strain sequencing project: providing services to taxonomists for standard genome sequencing and annotation.</title>
        <authorList>
            <consortium name="The Broad Institute Genomics Platform"/>
            <consortium name="The Broad Institute Genome Sequencing Center for Infectious Disease"/>
            <person name="Wu L."/>
            <person name="Ma J."/>
        </authorList>
    </citation>
    <scope>NUCLEOTIDE SEQUENCE [LARGE SCALE GENOMIC DNA]</scope>
    <source>
        <strain evidence="3">CGMCC 1.12477</strain>
    </source>
</reference>
<keyword evidence="1" id="KW-1133">Transmembrane helix</keyword>
<feature type="transmembrane region" description="Helical" evidence="1">
    <location>
        <begin position="20"/>
        <end position="43"/>
    </location>
</feature>
<evidence type="ECO:0000256" key="1">
    <source>
        <dbReference type="SAM" id="Phobius"/>
    </source>
</evidence>
<feature type="transmembrane region" description="Helical" evidence="1">
    <location>
        <begin position="55"/>
        <end position="75"/>
    </location>
</feature>
<dbReference type="Proteomes" id="UP001597351">
    <property type="component" value="Unassembled WGS sequence"/>
</dbReference>
<gene>
    <name evidence="2" type="ORF">ACFSDE_16545</name>
</gene>
<proteinExistence type="predicted"/>
<dbReference type="RefSeq" id="WP_343920442.1">
    <property type="nucleotide sequence ID" value="NZ_BAAAJT010000002.1"/>
</dbReference>
<evidence type="ECO:0000313" key="3">
    <source>
        <dbReference type="Proteomes" id="UP001597351"/>
    </source>
</evidence>
<evidence type="ECO:0000313" key="2">
    <source>
        <dbReference type="EMBL" id="MFD1948414.1"/>
    </source>
</evidence>
<organism evidence="2 3">
    <name type="scientific">Nocardioides aestuarii</name>
    <dbReference type="NCBI Taxonomy" id="252231"/>
    <lineage>
        <taxon>Bacteria</taxon>
        <taxon>Bacillati</taxon>
        <taxon>Actinomycetota</taxon>
        <taxon>Actinomycetes</taxon>
        <taxon>Propionibacteriales</taxon>
        <taxon>Nocardioidaceae</taxon>
        <taxon>Nocardioides</taxon>
    </lineage>
</organism>